<feature type="domain" description="STAS" evidence="7">
    <location>
        <begin position="442"/>
        <end position="557"/>
    </location>
</feature>
<feature type="transmembrane region" description="Helical" evidence="6">
    <location>
        <begin position="55"/>
        <end position="70"/>
    </location>
</feature>
<evidence type="ECO:0000256" key="4">
    <source>
        <dbReference type="ARBA" id="ARBA00023136"/>
    </source>
</evidence>
<dbReference type="Pfam" id="PF00916">
    <property type="entry name" value="Sulfate_transp"/>
    <property type="match status" value="1"/>
</dbReference>
<feature type="region of interest" description="Disordered" evidence="5">
    <location>
        <begin position="566"/>
        <end position="588"/>
    </location>
</feature>
<feature type="transmembrane region" description="Helical" evidence="6">
    <location>
        <begin position="140"/>
        <end position="162"/>
    </location>
</feature>
<dbReference type="Proteomes" id="UP000727993">
    <property type="component" value="Unassembled WGS sequence"/>
</dbReference>
<dbReference type="PROSITE" id="PS50801">
    <property type="entry name" value="STAS"/>
    <property type="match status" value="1"/>
</dbReference>
<dbReference type="EMBL" id="JADJZA010000007">
    <property type="protein sequence ID" value="MBK9297494.1"/>
    <property type="molecule type" value="Genomic_DNA"/>
</dbReference>
<evidence type="ECO:0000313" key="9">
    <source>
        <dbReference type="Proteomes" id="UP000727993"/>
    </source>
</evidence>
<feature type="transmembrane region" description="Helical" evidence="6">
    <location>
        <begin position="182"/>
        <end position="201"/>
    </location>
</feature>
<feature type="transmembrane region" description="Helical" evidence="6">
    <location>
        <begin position="208"/>
        <end position="227"/>
    </location>
</feature>
<feature type="transmembrane region" description="Helical" evidence="6">
    <location>
        <begin position="358"/>
        <end position="379"/>
    </location>
</feature>
<reference evidence="8 9" key="1">
    <citation type="submission" date="2020-10" db="EMBL/GenBank/DDBJ databases">
        <title>Connecting structure to function with the recovery of over 1000 high-quality activated sludge metagenome-assembled genomes encoding full-length rRNA genes using long-read sequencing.</title>
        <authorList>
            <person name="Singleton C.M."/>
            <person name="Petriglieri F."/>
            <person name="Kristensen J.M."/>
            <person name="Kirkegaard R.H."/>
            <person name="Michaelsen T.Y."/>
            <person name="Andersen M.H."/>
            <person name="Karst S.M."/>
            <person name="Dueholm M.S."/>
            <person name="Nielsen P.H."/>
            <person name="Albertsen M."/>
        </authorList>
    </citation>
    <scope>NUCLEOTIDE SEQUENCE [LARGE SCALE GENOMIC DNA]</scope>
    <source>
        <strain evidence="8">Lyne_18-Q3-R50-59_MAXAC.006</strain>
    </source>
</reference>
<gene>
    <name evidence="8" type="ORF">IPN02_11815</name>
</gene>
<evidence type="ECO:0000313" key="8">
    <source>
        <dbReference type="EMBL" id="MBK9297494.1"/>
    </source>
</evidence>
<dbReference type="InterPro" id="IPR001902">
    <property type="entry name" value="SLC26A/SulP_fam"/>
</dbReference>
<evidence type="ECO:0000256" key="2">
    <source>
        <dbReference type="ARBA" id="ARBA00022692"/>
    </source>
</evidence>
<evidence type="ECO:0000256" key="3">
    <source>
        <dbReference type="ARBA" id="ARBA00022989"/>
    </source>
</evidence>
<feature type="transmembrane region" description="Helical" evidence="6">
    <location>
        <begin position="391"/>
        <end position="417"/>
    </location>
</feature>
<feature type="transmembrane region" description="Helical" evidence="6">
    <location>
        <begin position="257"/>
        <end position="280"/>
    </location>
</feature>
<accession>A0A936TF80</accession>
<dbReference type="InterPro" id="IPR036513">
    <property type="entry name" value="STAS_dom_sf"/>
</dbReference>
<sequence>MTPVEFSGLLPGVRSARRYRREWLRPDLFAGLALTALLIPAGMGYAEASGLPPETGLYATIVPLLVYAVIGPSRTLVLGPDSALAPIIAASILPLSGGDPDRAVALAGLLAILMGAALVLASVARLGFVTDLLSKPIRVGYLNGIALVVIVGQVPKLLGFSVNRDSLIDTARLTVQGLADGLTDPHAIAIGATSLVLMLTVRRYRRRFPALLVAVGGSMVVVAFFGWTDQLPVVGPLPEGLPAPALGGLQWSDVSSMIGPALGIALITFADTAVLSRAFAARRGESVDSNHEMAAVGLASAAAGMLGGFPTCGSSTRTPAAEQAGGRTQLVGVVGAVMVMAFILLAPGATEYLPSATLAAVVIVAASSLMDIPTVIGLLKVDRIEGMLSLAAFVGVALVGVLQGILIAIALSFVAFVNQAWRPYRTELVRVEGLRGYHDATRHPEGTRVPRLVIVRFDAPLFFANAPLLGKLTSEAVNQAGPETATVILAAEAMTSVDATAVEKLIDLDDYLSSRDIRLLLAEMKGPVKDQLLRYGLGGRFDPSRFYPTVGAAVDDVTGTLRYDFGTNPDQPGRLLGPGESDFDHPSP</sequence>
<dbReference type="Pfam" id="PF01740">
    <property type="entry name" value="STAS"/>
    <property type="match status" value="1"/>
</dbReference>
<dbReference type="GO" id="GO:0016020">
    <property type="term" value="C:membrane"/>
    <property type="evidence" value="ECO:0007669"/>
    <property type="project" value="UniProtKB-SubCell"/>
</dbReference>
<evidence type="ECO:0000256" key="1">
    <source>
        <dbReference type="ARBA" id="ARBA00004141"/>
    </source>
</evidence>
<dbReference type="SUPFAM" id="SSF52091">
    <property type="entry name" value="SpoIIaa-like"/>
    <property type="match status" value="1"/>
</dbReference>
<protein>
    <submittedName>
        <fullName evidence="8">SulP family inorganic anion transporter</fullName>
    </submittedName>
</protein>
<dbReference type="CDD" id="cd07042">
    <property type="entry name" value="STAS_SulP_like_sulfate_transporter"/>
    <property type="match status" value="1"/>
</dbReference>
<feature type="transmembrane region" description="Helical" evidence="6">
    <location>
        <begin position="329"/>
        <end position="346"/>
    </location>
</feature>
<name>A0A936TF80_9ACTN</name>
<evidence type="ECO:0000256" key="6">
    <source>
        <dbReference type="SAM" id="Phobius"/>
    </source>
</evidence>
<comment type="subcellular location">
    <subcellularLocation>
        <location evidence="1">Membrane</location>
        <topology evidence="1">Multi-pass membrane protein</topology>
    </subcellularLocation>
</comment>
<dbReference type="InterPro" id="IPR011547">
    <property type="entry name" value="SLC26A/SulP_dom"/>
</dbReference>
<evidence type="ECO:0000259" key="7">
    <source>
        <dbReference type="PROSITE" id="PS50801"/>
    </source>
</evidence>
<dbReference type="InterPro" id="IPR002645">
    <property type="entry name" value="STAS_dom"/>
</dbReference>
<dbReference type="AlphaFoldDB" id="A0A936TF80"/>
<feature type="transmembrane region" description="Helical" evidence="6">
    <location>
        <begin position="23"/>
        <end position="43"/>
    </location>
</feature>
<dbReference type="PANTHER" id="PTHR11814">
    <property type="entry name" value="SULFATE TRANSPORTER"/>
    <property type="match status" value="1"/>
</dbReference>
<keyword evidence="2 6" id="KW-0812">Transmembrane</keyword>
<feature type="transmembrane region" description="Helical" evidence="6">
    <location>
        <begin position="103"/>
        <end position="128"/>
    </location>
</feature>
<evidence type="ECO:0000256" key="5">
    <source>
        <dbReference type="SAM" id="MobiDB-lite"/>
    </source>
</evidence>
<dbReference type="Gene3D" id="3.30.750.24">
    <property type="entry name" value="STAS domain"/>
    <property type="match status" value="1"/>
</dbReference>
<proteinExistence type="predicted"/>
<keyword evidence="3 6" id="KW-1133">Transmembrane helix</keyword>
<dbReference type="GO" id="GO:0055085">
    <property type="term" value="P:transmembrane transport"/>
    <property type="evidence" value="ECO:0007669"/>
    <property type="project" value="InterPro"/>
</dbReference>
<organism evidence="8 9">
    <name type="scientific">Candidatus Neomicrothrix subdominans</name>
    <dbReference type="NCBI Taxonomy" id="2954438"/>
    <lineage>
        <taxon>Bacteria</taxon>
        <taxon>Bacillati</taxon>
        <taxon>Actinomycetota</taxon>
        <taxon>Acidimicrobiia</taxon>
        <taxon>Acidimicrobiales</taxon>
        <taxon>Microthrixaceae</taxon>
        <taxon>Candidatus Neomicrothrix</taxon>
    </lineage>
</organism>
<keyword evidence="4 6" id="KW-0472">Membrane</keyword>
<comment type="caution">
    <text evidence="8">The sequence shown here is derived from an EMBL/GenBank/DDBJ whole genome shotgun (WGS) entry which is preliminary data.</text>
</comment>